<dbReference type="Pfam" id="PF09394">
    <property type="entry name" value="Inhibitor_I42"/>
    <property type="match status" value="2"/>
</dbReference>
<dbReference type="PANTHER" id="PTHR36530">
    <property type="entry name" value="INHIBITOR OF CYSTEINE PEPTIDASE"/>
    <property type="match status" value="1"/>
</dbReference>
<dbReference type="InterPro" id="IPR036331">
    <property type="entry name" value="Chagasin-like_sf"/>
</dbReference>
<dbReference type="InterPro" id="IPR052781">
    <property type="entry name" value="Cys_protease_inhibitor_I42"/>
</dbReference>
<dbReference type="EMBL" id="FTNC01000003">
    <property type="protein sequence ID" value="SIQ29355.1"/>
    <property type="molecule type" value="Genomic_DNA"/>
</dbReference>
<evidence type="ECO:0000256" key="1">
    <source>
        <dbReference type="ARBA" id="ARBA00022690"/>
    </source>
</evidence>
<evidence type="ECO:0000256" key="2">
    <source>
        <dbReference type="ARBA" id="ARBA00022704"/>
    </source>
</evidence>
<dbReference type="GO" id="GO:0004869">
    <property type="term" value="F:cysteine-type endopeptidase inhibitor activity"/>
    <property type="evidence" value="ECO:0007669"/>
    <property type="project" value="UniProtKB-KW"/>
</dbReference>
<evidence type="ECO:0000313" key="5">
    <source>
        <dbReference type="Proteomes" id="UP000185669"/>
    </source>
</evidence>
<dbReference type="STRING" id="56779.SAMN05421834_10337"/>
<dbReference type="AlphaFoldDB" id="A0A1N6RKL7"/>
<keyword evidence="2" id="KW-0789">Thiol protease inhibitor</keyword>
<dbReference type="Gene3D" id="2.60.40.2020">
    <property type="match status" value="2"/>
</dbReference>
<proteinExistence type="predicted"/>
<dbReference type="PANTHER" id="PTHR36530:SF1">
    <property type="entry name" value="AMOEBIASIN-1"/>
    <property type="match status" value="1"/>
</dbReference>
<dbReference type="SUPFAM" id="SSF141066">
    <property type="entry name" value="ICP-like"/>
    <property type="match status" value="2"/>
</dbReference>
<evidence type="ECO:0000259" key="3">
    <source>
        <dbReference type="Pfam" id="PF09394"/>
    </source>
</evidence>
<dbReference type="Proteomes" id="UP000185669">
    <property type="component" value="Unassembled WGS sequence"/>
</dbReference>
<feature type="domain" description="Proteinase inhibitor I42 chagasin" evidence="3">
    <location>
        <begin position="35"/>
        <end position="119"/>
    </location>
</feature>
<feature type="domain" description="Proteinase inhibitor I42 chagasin" evidence="3">
    <location>
        <begin position="130"/>
        <end position="223"/>
    </location>
</feature>
<dbReference type="InterPro" id="IPR018990">
    <property type="entry name" value="Prot_inh_I42_chagasin"/>
</dbReference>
<evidence type="ECO:0000313" key="4">
    <source>
        <dbReference type="EMBL" id="SIQ29355.1"/>
    </source>
</evidence>
<keyword evidence="5" id="KW-1185">Reference proteome</keyword>
<accession>A0A1N6RKL7</accession>
<keyword evidence="1" id="KW-0646">Protease inhibitor</keyword>
<reference evidence="5" key="1">
    <citation type="submission" date="2017-01" db="EMBL/GenBank/DDBJ databases">
        <authorList>
            <person name="Varghese N."/>
            <person name="Submissions S."/>
        </authorList>
    </citation>
    <scope>NUCLEOTIDE SEQUENCE [LARGE SCALE GENOMIC DNA]</scope>
    <source>
        <strain evidence="5">ATCC 700103</strain>
    </source>
</reference>
<sequence>MNNLFKNSNSKIILLFIILICLNGTAAAINLKALNTEEISQIKLFENPDAGQRWQIKVKNPELISLLSEGYEPLKKREQLAGEGGIHSWYFEAAKKGAALVNFNLLNAEAGSLVSQKTYLFAINLLTREIAVDEILELKLAENPSTGYRWSLIESEAKILELLAADYQRDAAGPESDVEAAESKIEGSGLLVGRGGIKSWTFRGAAAGYQRLSFELARKGGEVIKTVDYLVLVE</sequence>
<name>A0A1N6RKL7_9FIRM</name>
<dbReference type="OrthoDB" id="48736at2"/>
<protein>
    <submittedName>
        <fullName evidence="4">Chagasin family peptidase inhibitor I42</fullName>
    </submittedName>
</protein>
<dbReference type="RefSeq" id="WP_076543894.1">
    <property type="nucleotide sequence ID" value="NZ_FTNC01000003.1"/>
</dbReference>
<organism evidence="4 5">
    <name type="scientific">Halanaerobium kushneri</name>
    <dbReference type="NCBI Taxonomy" id="56779"/>
    <lineage>
        <taxon>Bacteria</taxon>
        <taxon>Bacillati</taxon>
        <taxon>Bacillota</taxon>
        <taxon>Clostridia</taxon>
        <taxon>Halanaerobiales</taxon>
        <taxon>Halanaerobiaceae</taxon>
        <taxon>Halanaerobium</taxon>
    </lineage>
</organism>
<gene>
    <name evidence="4" type="ORF">SAMN05421834_10337</name>
</gene>